<keyword evidence="3" id="KW-1185">Reference proteome</keyword>
<gene>
    <name evidence="2" type="ORF">ACFQO1_05885</name>
</gene>
<dbReference type="RefSeq" id="WP_380217053.1">
    <property type="nucleotide sequence ID" value="NZ_JBHTBN010000002.1"/>
</dbReference>
<dbReference type="Gene3D" id="3.10.450.360">
    <property type="match status" value="1"/>
</dbReference>
<dbReference type="PROSITE" id="PS51257">
    <property type="entry name" value="PROKAR_LIPOPROTEIN"/>
    <property type="match status" value="1"/>
</dbReference>
<organism evidence="2 3">
    <name type="scientific">Jejudonia soesokkakensis</name>
    <dbReference type="NCBI Taxonomy" id="1323432"/>
    <lineage>
        <taxon>Bacteria</taxon>
        <taxon>Pseudomonadati</taxon>
        <taxon>Bacteroidota</taxon>
        <taxon>Flavobacteriia</taxon>
        <taxon>Flavobacteriales</taxon>
        <taxon>Flavobacteriaceae</taxon>
        <taxon>Jejudonia</taxon>
    </lineage>
</organism>
<name>A0ABW2MSY7_9FLAO</name>
<dbReference type="EMBL" id="JBHTBN010000002">
    <property type="protein sequence ID" value="MFC7357207.1"/>
    <property type="molecule type" value="Genomic_DNA"/>
</dbReference>
<reference evidence="3" key="1">
    <citation type="journal article" date="2019" name="Int. J. Syst. Evol. Microbiol.">
        <title>The Global Catalogue of Microorganisms (GCM) 10K type strain sequencing project: providing services to taxonomists for standard genome sequencing and annotation.</title>
        <authorList>
            <consortium name="The Broad Institute Genomics Platform"/>
            <consortium name="The Broad Institute Genome Sequencing Center for Infectious Disease"/>
            <person name="Wu L."/>
            <person name="Ma J."/>
        </authorList>
    </citation>
    <scope>NUCLEOTIDE SEQUENCE [LARGE SCALE GENOMIC DNA]</scope>
    <source>
        <strain evidence="3">CGMCC 1.16306</strain>
    </source>
</reference>
<protein>
    <submittedName>
        <fullName evidence="2">PepSY-like domain-containing protein</fullName>
    </submittedName>
</protein>
<accession>A0ABW2MSY7</accession>
<dbReference type="InterPro" id="IPR021533">
    <property type="entry name" value="PepSY-like"/>
</dbReference>
<feature type="domain" description="Putative beta-lactamase-inhibitor-like PepSY-like" evidence="1">
    <location>
        <begin position="76"/>
        <end position="146"/>
    </location>
</feature>
<evidence type="ECO:0000259" key="1">
    <source>
        <dbReference type="Pfam" id="PF11396"/>
    </source>
</evidence>
<comment type="caution">
    <text evidence="2">The sequence shown here is derived from an EMBL/GenBank/DDBJ whole genome shotgun (WGS) entry which is preliminary data.</text>
</comment>
<dbReference type="Proteomes" id="UP001596415">
    <property type="component" value="Unassembled WGS sequence"/>
</dbReference>
<proteinExistence type="predicted"/>
<evidence type="ECO:0000313" key="3">
    <source>
        <dbReference type="Proteomes" id="UP001596415"/>
    </source>
</evidence>
<sequence>MKNIGVILVMLCTVAISSCQENSNHKNDSEKTTVSEVPKAVQKAFVEKYPGENDPDWAIDAHGNWESHFKIDGEKYRADYASDGSWIETENSIKKENLPDAIKTAIKKNYGDLKITEVEHVTSATKGEFYDVEFKQKGKNKDVEFRADGSELN</sequence>
<dbReference type="SUPFAM" id="SSF160574">
    <property type="entry name" value="BT0923-like"/>
    <property type="match status" value="1"/>
</dbReference>
<dbReference type="Pfam" id="PF11396">
    <property type="entry name" value="PepSY_like"/>
    <property type="match status" value="1"/>
</dbReference>
<evidence type="ECO:0000313" key="2">
    <source>
        <dbReference type="EMBL" id="MFC7357207.1"/>
    </source>
</evidence>